<dbReference type="CDD" id="cd21931">
    <property type="entry name" value="TD_EMAP-like"/>
    <property type="match status" value="1"/>
</dbReference>
<reference evidence="2" key="1">
    <citation type="submission" date="2021-02" db="EMBL/GenBank/DDBJ databases">
        <authorList>
            <person name="Palmer J.M."/>
        </authorList>
    </citation>
    <scope>NUCLEOTIDE SEQUENCE</scope>
    <source>
        <strain evidence="2">SCRP23</strain>
    </source>
</reference>
<evidence type="ECO:0000313" key="2">
    <source>
        <dbReference type="EMBL" id="KAG7378422.1"/>
    </source>
</evidence>
<dbReference type="Proteomes" id="UP000693981">
    <property type="component" value="Unassembled WGS sequence"/>
</dbReference>
<evidence type="ECO:0000256" key="1">
    <source>
        <dbReference type="SAM" id="Coils"/>
    </source>
</evidence>
<dbReference type="AlphaFoldDB" id="A0A8T1VAX5"/>
<evidence type="ECO:0000313" key="3">
    <source>
        <dbReference type="Proteomes" id="UP000693981"/>
    </source>
</evidence>
<name>A0A8T1VAX5_9STRA</name>
<accession>A0A8T1VAX5</accession>
<dbReference type="OrthoDB" id="100955at2759"/>
<dbReference type="InterPro" id="IPR049813">
    <property type="entry name" value="Elp-1-like_TD"/>
</dbReference>
<dbReference type="EMBL" id="JAGDFL010001043">
    <property type="protein sequence ID" value="KAG7378422.1"/>
    <property type="molecule type" value="Genomic_DNA"/>
</dbReference>
<sequence>MAPTDTQDFEVEGVTSFAPPPAPTYRYVIKLENNKMSIWMEDRSSKKQWYKGGLDKSDYVTSSNAITDASASDYMKCFQDSLDCEVDDSGDVQRKLVGLKNGVLRLEFTVKIRVLRSAWMTKYLFDLDPVSVERVDVLESKLRDQQDELEKLRRVLHAYHETVSFNLEASQLDANSNQYLCWNKIESKDIVVSGNDGVIKILLPGVYSLSGIVNVVPTGYNQQVELLRNGERIQTSFCLYGQGYNTSTPLQSTTRLEEDDEVKIRCACNISASYMSVVRLGS</sequence>
<keyword evidence="3" id="KW-1185">Reference proteome</keyword>
<proteinExistence type="predicted"/>
<keyword evidence="1" id="KW-0175">Coiled coil</keyword>
<feature type="coiled-coil region" evidence="1">
    <location>
        <begin position="135"/>
        <end position="162"/>
    </location>
</feature>
<protein>
    <submittedName>
        <fullName evidence="2">Uncharacterized protein</fullName>
    </submittedName>
</protein>
<organism evidence="2 3">
    <name type="scientific">Phytophthora boehmeriae</name>
    <dbReference type="NCBI Taxonomy" id="109152"/>
    <lineage>
        <taxon>Eukaryota</taxon>
        <taxon>Sar</taxon>
        <taxon>Stramenopiles</taxon>
        <taxon>Oomycota</taxon>
        <taxon>Peronosporomycetes</taxon>
        <taxon>Peronosporales</taxon>
        <taxon>Peronosporaceae</taxon>
        <taxon>Phytophthora</taxon>
    </lineage>
</organism>
<gene>
    <name evidence="2" type="ORF">PHYBOEH_000377</name>
</gene>
<comment type="caution">
    <text evidence="2">The sequence shown here is derived from an EMBL/GenBank/DDBJ whole genome shotgun (WGS) entry which is preliminary data.</text>
</comment>